<keyword evidence="6" id="KW-0496">Mitochondrion</keyword>
<dbReference type="EMBL" id="QKWP01000305">
    <property type="protein sequence ID" value="RIB22514.1"/>
    <property type="molecule type" value="Genomic_DNA"/>
</dbReference>
<evidence type="ECO:0000256" key="4">
    <source>
        <dbReference type="ARBA" id="ARBA00022946"/>
    </source>
</evidence>
<dbReference type="Gene3D" id="3.90.180.10">
    <property type="entry name" value="Medium-chain alcohol dehydrogenases, catalytic domain"/>
    <property type="match status" value="1"/>
</dbReference>
<dbReference type="InterPro" id="IPR051034">
    <property type="entry name" value="Mito_Enoyl-ACP_Reductase"/>
</dbReference>
<evidence type="ECO:0000256" key="1">
    <source>
        <dbReference type="ARBA" id="ARBA00004173"/>
    </source>
</evidence>
<evidence type="ECO:0000256" key="3">
    <source>
        <dbReference type="ARBA" id="ARBA00022857"/>
    </source>
</evidence>
<comment type="caution">
    <text evidence="7">The sequence shown here is derived from an EMBL/GenBank/DDBJ whole genome shotgun (WGS) entry which is preliminary data.</text>
</comment>
<protein>
    <recommendedName>
        <fullName evidence="9">Enoyl reductase (ER) domain-containing protein</fullName>
    </recommendedName>
</protein>
<name>A0A397VJ81_9GLOM</name>
<dbReference type="PANTHER" id="PTHR43981">
    <property type="entry name" value="ENOYL-[ACYL-CARRIER-PROTEIN] REDUCTASE, MITOCHONDRIAL"/>
    <property type="match status" value="1"/>
</dbReference>
<evidence type="ECO:0000256" key="6">
    <source>
        <dbReference type="ARBA" id="ARBA00023128"/>
    </source>
</evidence>
<dbReference type="InterPro" id="IPR036291">
    <property type="entry name" value="NAD(P)-bd_dom_sf"/>
</dbReference>
<proteinExistence type="inferred from homology"/>
<dbReference type="STRING" id="44941.A0A397VJ81"/>
<evidence type="ECO:0000313" key="7">
    <source>
        <dbReference type="EMBL" id="RIB22514.1"/>
    </source>
</evidence>
<dbReference type="InterPro" id="IPR011032">
    <property type="entry name" value="GroES-like_sf"/>
</dbReference>
<accession>A0A397VJ81</accession>
<keyword evidence="3" id="KW-0521">NADP</keyword>
<keyword evidence="4" id="KW-0809">Transit peptide</keyword>
<dbReference type="Proteomes" id="UP000266673">
    <property type="component" value="Unassembled WGS sequence"/>
</dbReference>
<evidence type="ECO:0008006" key="9">
    <source>
        <dbReference type="Google" id="ProtNLM"/>
    </source>
</evidence>
<dbReference type="AlphaFoldDB" id="A0A397VJ81"/>
<keyword evidence="8" id="KW-1185">Reference proteome</keyword>
<dbReference type="Gene3D" id="3.40.50.720">
    <property type="entry name" value="NAD(P)-binding Rossmann-like Domain"/>
    <property type="match status" value="1"/>
</dbReference>
<evidence type="ECO:0000256" key="2">
    <source>
        <dbReference type="ARBA" id="ARBA00010371"/>
    </source>
</evidence>
<dbReference type="OrthoDB" id="7482721at2759"/>
<comment type="subcellular location">
    <subcellularLocation>
        <location evidence="1">Mitochondrion</location>
    </subcellularLocation>
</comment>
<evidence type="ECO:0000256" key="5">
    <source>
        <dbReference type="ARBA" id="ARBA00023002"/>
    </source>
</evidence>
<sequence>MFVQKLTIKRFSLLQNTLKKKKWYIPPKVRAITFNKHDPPIEVLSSHISIATLTPISLHLKFLVSPINPLDINLIEVIGIGDKVEDKVGNWVVMGKSAFGTWRTHTEATPDDVIRNTHEEIGIVKAATLKVSPCSAYHMLKEFAVLKEGVIYVIQNGANSGVGQAIIQIAKAWNINTINIINDRPNFQELKDYLKSIGATYVMSDKDLQAKNHEFE</sequence>
<keyword evidence="5" id="KW-0560">Oxidoreductase</keyword>
<dbReference type="SUPFAM" id="SSF51735">
    <property type="entry name" value="NAD(P)-binding Rossmann-fold domains"/>
    <property type="match status" value="1"/>
</dbReference>
<dbReference type="GO" id="GO:0016491">
    <property type="term" value="F:oxidoreductase activity"/>
    <property type="evidence" value="ECO:0007669"/>
    <property type="project" value="UniProtKB-KW"/>
</dbReference>
<dbReference type="GO" id="GO:0005739">
    <property type="term" value="C:mitochondrion"/>
    <property type="evidence" value="ECO:0007669"/>
    <property type="project" value="UniProtKB-SubCell"/>
</dbReference>
<dbReference type="PANTHER" id="PTHR43981:SF2">
    <property type="entry name" value="ENOYL-[ACYL-CARRIER-PROTEIN] REDUCTASE, MITOCHONDRIAL"/>
    <property type="match status" value="1"/>
</dbReference>
<gene>
    <name evidence="7" type="ORF">C2G38_2173734</name>
</gene>
<organism evidence="7 8">
    <name type="scientific">Gigaspora rosea</name>
    <dbReference type="NCBI Taxonomy" id="44941"/>
    <lineage>
        <taxon>Eukaryota</taxon>
        <taxon>Fungi</taxon>
        <taxon>Fungi incertae sedis</taxon>
        <taxon>Mucoromycota</taxon>
        <taxon>Glomeromycotina</taxon>
        <taxon>Glomeromycetes</taxon>
        <taxon>Diversisporales</taxon>
        <taxon>Gigasporaceae</taxon>
        <taxon>Gigaspora</taxon>
    </lineage>
</organism>
<dbReference type="SUPFAM" id="SSF50129">
    <property type="entry name" value="GroES-like"/>
    <property type="match status" value="1"/>
</dbReference>
<dbReference type="GO" id="GO:0006631">
    <property type="term" value="P:fatty acid metabolic process"/>
    <property type="evidence" value="ECO:0007669"/>
    <property type="project" value="TreeGrafter"/>
</dbReference>
<reference evidence="7 8" key="1">
    <citation type="submission" date="2018-06" db="EMBL/GenBank/DDBJ databases">
        <title>Comparative genomics reveals the genomic features of Rhizophagus irregularis, R. cerebriforme, R. diaphanum and Gigaspora rosea, and their symbiotic lifestyle signature.</title>
        <authorList>
            <person name="Morin E."/>
            <person name="San Clemente H."/>
            <person name="Chen E.C.H."/>
            <person name="De La Providencia I."/>
            <person name="Hainaut M."/>
            <person name="Kuo A."/>
            <person name="Kohler A."/>
            <person name="Murat C."/>
            <person name="Tang N."/>
            <person name="Roy S."/>
            <person name="Loubradou J."/>
            <person name="Henrissat B."/>
            <person name="Grigoriev I.V."/>
            <person name="Corradi N."/>
            <person name="Roux C."/>
            <person name="Martin F.M."/>
        </authorList>
    </citation>
    <scope>NUCLEOTIDE SEQUENCE [LARGE SCALE GENOMIC DNA]</scope>
    <source>
        <strain evidence="7 8">DAOM 194757</strain>
    </source>
</reference>
<evidence type="ECO:0000313" key="8">
    <source>
        <dbReference type="Proteomes" id="UP000266673"/>
    </source>
</evidence>
<comment type="similarity">
    <text evidence="2">Belongs to the zinc-containing alcohol dehydrogenase family. Quinone oxidoreductase subfamily.</text>
</comment>